<dbReference type="KEGG" id="paun:MJA45_15035"/>
<evidence type="ECO:0000313" key="8">
    <source>
        <dbReference type="Proteomes" id="UP001305702"/>
    </source>
</evidence>
<name>A0AA96L8D4_9BACL</name>
<dbReference type="GO" id="GO:0000160">
    <property type="term" value="P:phosphorelay signal transduction system"/>
    <property type="evidence" value="ECO:0007669"/>
    <property type="project" value="InterPro"/>
</dbReference>
<dbReference type="InterPro" id="IPR020449">
    <property type="entry name" value="Tscrpt_reg_AraC-type_HTH"/>
</dbReference>
<dbReference type="Proteomes" id="UP001305702">
    <property type="component" value="Chromosome"/>
</dbReference>
<evidence type="ECO:0000259" key="6">
    <source>
        <dbReference type="PROSITE" id="PS50110"/>
    </source>
</evidence>
<dbReference type="SMART" id="SM00448">
    <property type="entry name" value="REC"/>
    <property type="match status" value="1"/>
</dbReference>
<evidence type="ECO:0000256" key="2">
    <source>
        <dbReference type="ARBA" id="ARBA00023125"/>
    </source>
</evidence>
<reference evidence="7 8" key="1">
    <citation type="submission" date="2022-02" db="EMBL/GenBank/DDBJ databases">
        <title>Paenibacillus sp. MBLB1776 Whole Genome Shotgun Sequencing.</title>
        <authorList>
            <person name="Hwang C.Y."/>
            <person name="Cho E.-S."/>
            <person name="Seo M.-J."/>
        </authorList>
    </citation>
    <scope>NUCLEOTIDE SEQUENCE [LARGE SCALE GENOMIC DNA]</scope>
    <source>
        <strain evidence="7 8">MBLB1776</strain>
    </source>
</reference>
<evidence type="ECO:0000259" key="5">
    <source>
        <dbReference type="PROSITE" id="PS01124"/>
    </source>
</evidence>
<dbReference type="Gene3D" id="3.40.50.2300">
    <property type="match status" value="1"/>
</dbReference>
<evidence type="ECO:0000256" key="1">
    <source>
        <dbReference type="ARBA" id="ARBA00023015"/>
    </source>
</evidence>
<feature type="domain" description="HTH araC/xylS-type" evidence="5">
    <location>
        <begin position="455"/>
        <end position="553"/>
    </location>
</feature>
<dbReference type="SMART" id="SM00342">
    <property type="entry name" value="HTH_ARAC"/>
    <property type="match status" value="1"/>
</dbReference>
<dbReference type="PANTHER" id="PTHR43280:SF2">
    <property type="entry name" value="HTH-TYPE TRANSCRIPTIONAL REGULATOR EXSA"/>
    <property type="match status" value="1"/>
</dbReference>
<dbReference type="InterPro" id="IPR018062">
    <property type="entry name" value="HTH_AraC-typ_CS"/>
</dbReference>
<dbReference type="PROSITE" id="PS00041">
    <property type="entry name" value="HTH_ARAC_FAMILY_1"/>
    <property type="match status" value="1"/>
</dbReference>
<dbReference type="InterPro" id="IPR009057">
    <property type="entry name" value="Homeodomain-like_sf"/>
</dbReference>
<keyword evidence="1" id="KW-0805">Transcription regulation</keyword>
<dbReference type="PRINTS" id="PR00032">
    <property type="entry name" value="HTHARAC"/>
</dbReference>
<dbReference type="InterPro" id="IPR011006">
    <property type="entry name" value="CheY-like_superfamily"/>
</dbReference>
<dbReference type="Pfam" id="PF00072">
    <property type="entry name" value="Response_reg"/>
    <property type="match status" value="1"/>
</dbReference>
<dbReference type="PROSITE" id="PS01124">
    <property type="entry name" value="HTH_ARAC_FAMILY_2"/>
    <property type="match status" value="1"/>
</dbReference>
<feature type="domain" description="Response regulatory" evidence="6">
    <location>
        <begin position="3"/>
        <end position="120"/>
    </location>
</feature>
<keyword evidence="4" id="KW-0597">Phosphoprotein</keyword>
<dbReference type="EMBL" id="CP130318">
    <property type="protein sequence ID" value="WNQ08964.1"/>
    <property type="molecule type" value="Genomic_DNA"/>
</dbReference>
<dbReference type="GO" id="GO:0043565">
    <property type="term" value="F:sequence-specific DNA binding"/>
    <property type="evidence" value="ECO:0007669"/>
    <property type="project" value="InterPro"/>
</dbReference>
<dbReference type="PROSITE" id="PS50110">
    <property type="entry name" value="RESPONSE_REGULATORY"/>
    <property type="match status" value="1"/>
</dbReference>
<dbReference type="SUPFAM" id="SSF46689">
    <property type="entry name" value="Homeodomain-like"/>
    <property type="match status" value="2"/>
</dbReference>
<dbReference type="SUPFAM" id="SSF52172">
    <property type="entry name" value="CheY-like"/>
    <property type="match status" value="1"/>
</dbReference>
<sequence>MYNLLIVDDEPKIVHLLYEQLQDWRGAELEVYRAYSAPEALALIESIKIHIVLTDIHMPGMDGLELQSRIARLWPRCKVIFLTGYNDFEYAQQAIRNGAFDFILKIEDDDAILASINKAINALKGEMVIDQYMYKAEQQLKAARPALQKEYLWNLLQGELPAYHVHEERFRELGLPLDPHEEVLLVTGRVDRWPEGISSSDKTLLMYAVENIASEFMTETRHAFCSYQFQPWAWFIQASPAENSGHPVDWAACMTRVLGSLSDIQTACEQLLKLPLSLAVGKAPCPWSMVPVTYLQAQRKLWRGLGVGKELVIQEVGGDDSAAESPVREDKTRQELILHVRKAGRLQDHLESGQREEFYRVLGEVAEFAHTLMGIEEGKPLLVELQLALCAVHLSYLNQTDMFSEVSPHYNLAPLIGQASFRSWEEAELYFARLAELLFSLKGSEQKDRTGRIITAVHDYIEAHLDDNLSLDVLAEHVYLHPAYLSRLYKQAAGQRLSDYIKSVRIKKAKELLTDDRLKIHEVAARVGFETSYYFSKVFKKEMKVTPQEYRDRLAK</sequence>
<proteinExistence type="predicted"/>
<keyword evidence="2" id="KW-0238">DNA-binding</keyword>
<keyword evidence="8" id="KW-1185">Reference proteome</keyword>
<dbReference type="Pfam" id="PF12833">
    <property type="entry name" value="HTH_18"/>
    <property type="match status" value="1"/>
</dbReference>
<feature type="modified residue" description="4-aspartylphosphate" evidence="4">
    <location>
        <position position="55"/>
    </location>
</feature>
<accession>A0AA96L8D4</accession>
<gene>
    <name evidence="7" type="ORF">MJA45_15035</name>
</gene>
<organism evidence="7 8">
    <name type="scientific">Paenibacillus aurantius</name>
    <dbReference type="NCBI Taxonomy" id="2918900"/>
    <lineage>
        <taxon>Bacteria</taxon>
        <taxon>Bacillati</taxon>
        <taxon>Bacillota</taxon>
        <taxon>Bacilli</taxon>
        <taxon>Bacillales</taxon>
        <taxon>Paenibacillaceae</taxon>
        <taxon>Paenibacillus</taxon>
    </lineage>
</organism>
<protein>
    <submittedName>
        <fullName evidence="7">Response regulator</fullName>
    </submittedName>
</protein>
<dbReference type="RefSeq" id="WP_315602731.1">
    <property type="nucleotide sequence ID" value="NZ_CP130318.1"/>
</dbReference>
<dbReference type="Gene3D" id="1.10.10.60">
    <property type="entry name" value="Homeodomain-like"/>
    <property type="match status" value="2"/>
</dbReference>
<dbReference type="InterPro" id="IPR001789">
    <property type="entry name" value="Sig_transdc_resp-reg_receiver"/>
</dbReference>
<evidence type="ECO:0000256" key="3">
    <source>
        <dbReference type="ARBA" id="ARBA00023163"/>
    </source>
</evidence>
<dbReference type="InterPro" id="IPR018060">
    <property type="entry name" value="HTH_AraC"/>
</dbReference>
<dbReference type="GO" id="GO:0003700">
    <property type="term" value="F:DNA-binding transcription factor activity"/>
    <property type="evidence" value="ECO:0007669"/>
    <property type="project" value="InterPro"/>
</dbReference>
<keyword evidence="3" id="KW-0804">Transcription</keyword>
<dbReference type="AlphaFoldDB" id="A0AA96L8D4"/>
<evidence type="ECO:0000256" key="4">
    <source>
        <dbReference type="PROSITE-ProRule" id="PRU00169"/>
    </source>
</evidence>
<dbReference type="PANTHER" id="PTHR43280">
    <property type="entry name" value="ARAC-FAMILY TRANSCRIPTIONAL REGULATOR"/>
    <property type="match status" value="1"/>
</dbReference>
<evidence type="ECO:0000313" key="7">
    <source>
        <dbReference type="EMBL" id="WNQ08964.1"/>
    </source>
</evidence>
<dbReference type="CDD" id="cd17536">
    <property type="entry name" value="REC_YesN-like"/>
    <property type="match status" value="1"/>
</dbReference>